<evidence type="ECO:0000256" key="1">
    <source>
        <dbReference type="SAM" id="MobiDB-lite"/>
    </source>
</evidence>
<organism evidence="2 3">
    <name type="scientific">Liquidambar formosana</name>
    <name type="common">Formosan gum</name>
    <dbReference type="NCBI Taxonomy" id="63359"/>
    <lineage>
        <taxon>Eukaryota</taxon>
        <taxon>Viridiplantae</taxon>
        <taxon>Streptophyta</taxon>
        <taxon>Embryophyta</taxon>
        <taxon>Tracheophyta</taxon>
        <taxon>Spermatophyta</taxon>
        <taxon>Magnoliopsida</taxon>
        <taxon>eudicotyledons</taxon>
        <taxon>Gunneridae</taxon>
        <taxon>Pentapetalae</taxon>
        <taxon>Saxifragales</taxon>
        <taxon>Altingiaceae</taxon>
        <taxon>Liquidambar</taxon>
    </lineage>
</organism>
<comment type="caution">
    <text evidence="2">The sequence shown here is derived from an EMBL/GenBank/DDBJ whole genome shotgun (WGS) entry which is preliminary data.</text>
</comment>
<keyword evidence="3" id="KW-1185">Reference proteome</keyword>
<feature type="region of interest" description="Disordered" evidence="1">
    <location>
        <begin position="1"/>
        <end position="57"/>
    </location>
</feature>
<dbReference type="AlphaFoldDB" id="A0AAP0S8Q7"/>
<dbReference type="EMBL" id="JBBPBK010000001">
    <property type="protein sequence ID" value="KAK9293058.1"/>
    <property type="molecule type" value="Genomic_DNA"/>
</dbReference>
<proteinExistence type="predicted"/>
<evidence type="ECO:0000313" key="2">
    <source>
        <dbReference type="EMBL" id="KAK9293058.1"/>
    </source>
</evidence>
<dbReference type="Proteomes" id="UP001415857">
    <property type="component" value="Unassembled WGS sequence"/>
</dbReference>
<gene>
    <name evidence="2" type="ORF">L1049_021042</name>
</gene>
<evidence type="ECO:0000313" key="3">
    <source>
        <dbReference type="Proteomes" id="UP001415857"/>
    </source>
</evidence>
<reference evidence="2 3" key="1">
    <citation type="journal article" date="2024" name="Plant J.">
        <title>Genome sequences and population genomics reveal climatic adaptation and genomic divergence between two closely related sweetgum species.</title>
        <authorList>
            <person name="Xu W.Q."/>
            <person name="Ren C.Q."/>
            <person name="Zhang X.Y."/>
            <person name="Comes H.P."/>
            <person name="Liu X.H."/>
            <person name="Li Y.G."/>
            <person name="Kettle C.J."/>
            <person name="Jalonen R."/>
            <person name="Gaisberger H."/>
            <person name="Ma Y.Z."/>
            <person name="Qiu Y.X."/>
        </authorList>
    </citation>
    <scope>NUCLEOTIDE SEQUENCE [LARGE SCALE GENOMIC DNA]</scope>
    <source>
        <strain evidence="2">Hangzhou</strain>
    </source>
</reference>
<name>A0AAP0S8Q7_LIQFO</name>
<sequence>MLSSSMAAAKRTRSNKGKGVDGDRAQQPIPHTVGDVGEGSSHQRKKKNRPVVNQSDSDLCINDAILHKEWGNLKARSKDSASSRSHSWGQREVGEYQCAYKVRLV</sequence>
<accession>A0AAP0S8Q7</accession>
<protein>
    <submittedName>
        <fullName evidence="2">Uncharacterized protein</fullName>
    </submittedName>
</protein>